<feature type="compositionally biased region" description="Acidic residues" evidence="3">
    <location>
        <begin position="166"/>
        <end position="175"/>
    </location>
</feature>
<feature type="repeat" description="NHL" evidence="2">
    <location>
        <begin position="470"/>
        <end position="513"/>
    </location>
</feature>
<dbReference type="SUPFAM" id="SSF101898">
    <property type="entry name" value="NHL repeat"/>
    <property type="match status" value="1"/>
</dbReference>
<dbReference type="InterPro" id="IPR011042">
    <property type="entry name" value="6-blade_b-propeller_TolB-like"/>
</dbReference>
<evidence type="ECO:0000256" key="1">
    <source>
        <dbReference type="ARBA" id="ARBA00022737"/>
    </source>
</evidence>
<feature type="region of interest" description="Disordered" evidence="3">
    <location>
        <begin position="316"/>
        <end position="369"/>
    </location>
</feature>
<evidence type="ECO:0000313" key="6">
    <source>
        <dbReference type="Proteomes" id="UP000838412"/>
    </source>
</evidence>
<sequence length="743" mass="80696">MYQQNTLARNPIRPQDKQDENPLYPPNKVNPKPRANQEIVDPNPMYPQNTSLIPNLQCPQDEPGTGPSREPNMSVTSSPETADDNHFIRPEADGYRGCEDVDAAVAAEEEEEKDREDHDIPILGSVAESGLVTDSIPDDDHHYIHPDADGHHEDAHDEKDAAAAAADDDDEDEDREDHGLPTTAGSVAESGQVIDSILDDDDIQPNAVVMEENDRGEYNPCHADDENLQKAFNISGDVDIQPYTVRYQGDANNSSDLPSTHAATSKDVHTSDVAIQDDDMKPYAVAHVFPNPTYSTHCSSSACQDNTGLRFPEVHRAETSSSTGHDNVARRDTSRNEASSPASVAEDSSVHDIRHSPRKLHRNPMYDRNVPPHPNPVPNARQQGSCGCGHRQMCVTAIAAAILVAFIIGMLGGMNLSAGMGDVLNAGSTNGFSEKGEPIEPPIYKISPGATLLSTPNDTKGCSGHNMTSEITIGKFGSDPGAFKGNRGVAVSAGNEIFVADLFNARIQVFNMTGCYLRLFPTVVPGKERRAMSATDVALDGDGHLWVVGQPDISLSDVHVVQYSRHGQPATTFGINVYKRRKLHPSIAFNVRDNKIVVTATPNILVFHPNGSLHQAFNGGHNVLLWFVASDDESGRILVTDHHSSVRAYDLSGRSLSTFNRFESGRCQLCQPHGILVDPAGHIIVANQDKHRVDMFTSRGEFVRTVANVTSPSGIALGPDGQLVVCNQDDNTLTIFPRRIVFP</sequence>
<proteinExistence type="predicted"/>
<dbReference type="GO" id="GO:0000209">
    <property type="term" value="P:protein polyubiquitination"/>
    <property type="evidence" value="ECO:0007669"/>
    <property type="project" value="TreeGrafter"/>
</dbReference>
<feature type="compositionally biased region" description="Polar residues" evidence="3">
    <location>
        <begin position="71"/>
        <end position="80"/>
    </location>
</feature>
<name>A0A8J9VDW8_BRALA</name>
<evidence type="ECO:0000256" key="3">
    <source>
        <dbReference type="SAM" id="MobiDB-lite"/>
    </source>
</evidence>
<dbReference type="PANTHER" id="PTHR24104">
    <property type="entry name" value="E3 UBIQUITIN-PROTEIN LIGASE NHLRC1-RELATED"/>
    <property type="match status" value="1"/>
</dbReference>
<keyword evidence="1" id="KW-0677">Repeat</keyword>
<feature type="compositionally biased region" description="Basic and acidic residues" evidence="3">
    <location>
        <begin position="83"/>
        <end position="99"/>
    </location>
</feature>
<dbReference type="Pfam" id="PF01436">
    <property type="entry name" value="NHL"/>
    <property type="match status" value="1"/>
</dbReference>
<feature type="compositionally biased region" description="Polar residues" evidence="3">
    <location>
        <begin position="46"/>
        <end position="58"/>
    </location>
</feature>
<keyword evidence="4" id="KW-0472">Membrane</keyword>
<evidence type="ECO:0000313" key="5">
    <source>
        <dbReference type="EMBL" id="CAH1238024.1"/>
    </source>
</evidence>
<feature type="compositionally biased region" description="Polar residues" evidence="3">
    <location>
        <begin position="250"/>
        <end position="263"/>
    </location>
</feature>
<evidence type="ECO:0000256" key="4">
    <source>
        <dbReference type="SAM" id="Phobius"/>
    </source>
</evidence>
<feature type="region of interest" description="Disordered" evidence="3">
    <location>
        <begin position="1"/>
        <end position="191"/>
    </location>
</feature>
<reference evidence="5" key="1">
    <citation type="submission" date="2022-01" db="EMBL/GenBank/DDBJ databases">
        <authorList>
            <person name="Braso-Vives M."/>
        </authorList>
    </citation>
    <scope>NUCLEOTIDE SEQUENCE</scope>
</reference>
<dbReference type="GO" id="GO:0043161">
    <property type="term" value="P:proteasome-mediated ubiquitin-dependent protein catabolic process"/>
    <property type="evidence" value="ECO:0007669"/>
    <property type="project" value="TreeGrafter"/>
</dbReference>
<dbReference type="PROSITE" id="PS51125">
    <property type="entry name" value="NHL"/>
    <property type="match status" value="2"/>
</dbReference>
<feature type="transmembrane region" description="Helical" evidence="4">
    <location>
        <begin position="395"/>
        <end position="416"/>
    </location>
</feature>
<evidence type="ECO:0000256" key="2">
    <source>
        <dbReference type="PROSITE-ProRule" id="PRU00504"/>
    </source>
</evidence>
<keyword evidence="6" id="KW-1185">Reference proteome</keyword>
<accession>A0A8J9VDW8</accession>
<dbReference type="Gene3D" id="2.120.10.30">
    <property type="entry name" value="TolB, C-terminal domain"/>
    <property type="match status" value="1"/>
</dbReference>
<protein>
    <submittedName>
        <fullName evidence="5">TRIM3 protein</fullName>
    </submittedName>
</protein>
<dbReference type="InterPro" id="IPR050952">
    <property type="entry name" value="TRIM-NHL_E3_ligases"/>
</dbReference>
<dbReference type="GO" id="GO:0061630">
    <property type="term" value="F:ubiquitin protein ligase activity"/>
    <property type="evidence" value="ECO:0007669"/>
    <property type="project" value="TreeGrafter"/>
</dbReference>
<feature type="compositionally biased region" description="Basic and acidic residues" evidence="3">
    <location>
        <begin position="138"/>
        <end position="161"/>
    </location>
</feature>
<dbReference type="CDD" id="cd05819">
    <property type="entry name" value="NHL"/>
    <property type="match status" value="1"/>
</dbReference>
<keyword evidence="4" id="KW-0812">Transmembrane</keyword>
<dbReference type="PANTHER" id="PTHR24104:SF50">
    <property type="entry name" value="SMP-30_GLUCONOLACTONASE_LRE-LIKE REGION DOMAIN-CONTAINING PROTEIN"/>
    <property type="match status" value="1"/>
</dbReference>
<dbReference type="EMBL" id="OV696695">
    <property type="protein sequence ID" value="CAH1238024.1"/>
    <property type="molecule type" value="Genomic_DNA"/>
</dbReference>
<dbReference type="InterPro" id="IPR001258">
    <property type="entry name" value="NHL_repeat"/>
</dbReference>
<dbReference type="AlphaFoldDB" id="A0A8J9VDW8"/>
<feature type="repeat" description="NHL" evidence="2">
    <location>
        <begin position="656"/>
        <end position="699"/>
    </location>
</feature>
<gene>
    <name evidence="5" type="primary">TRIM3</name>
    <name evidence="5" type="ORF">BLAG_LOCUS2784</name>
</gene>
<organism evidence="5 6">
    <name type="scientific">Branchiostoma lanceolatum</name>
    <name type="common">Common lancelet</name>
    <name type="synonym">Amphioxus lanceolatum</name>
    <dbReference type="NCBI Taxonomy" id="7740"/>
    <lineage>
        <taxon>Eukaryota</taxon>
        <taxon>Metazoa</taxon>
        <taxon>Chordata</taxon>
        <taxon>Cephalochordata</taxon>
        <taxon>Leptocardii</taxon>
        <taxon>Amphioxiformes</taxon>
        <taxon>Branchiostomatidae</taxon>
        <taxon>Branchiostoma</taxon>
    </lineage>
</organism>
<feature type="region of interest" description="Disordered" evidence="3">
    <location>
        <begin position="249"/>
        <end position="268"/>
    </location>
</feature>
<dbReference type="Proteomes" id="UP000838412">
    <property type="component" value="Chromosome 10"/>
</dbReference>
<keyword evidence="4" id="KW-1133">Transmembrane helix</keyword>
<dbReference type="OrthoDB" id="10020332at2759"/>